<dbReference type="Gene3D" id="2.40.50.180">
    <property type="entry name" value="CheA-289, Domain 4"/>
    <property type="match status" value="3"/>
</dbReference>
<comment type="caution">
    <text evidence="3">The sequence shown here is derived from an EMBL/GenBank/DDBJ whole genome shotgun (WGS) entry which is preliminary data.</text>
</comment>
<dbReference type="RefSeq" id="WP_345732161.1">
    <property type="nucleotide sequence ID" value="NZ_BAAAYN010000046.1"/>
</dbReference>
<gene>
    <name evidence="3" type="ORF">GCM10020369_65810</name>
</gene>
<dbReference type="Pfam" id="PF01584">
    <property type="entry name" value="CheW"/>
    <property type="match status" value="3"/>
</dbReference>
<dbReference type="PANTHER" id="PTHR22617:SF23">
    <property type="entry name" value="CHEMOTAXIS PROTEIN CHEW"/>
    <property type="match status" value="1"/>
</dbReference>
<feature type="compositionally biased region" description="Gly residues" evidence="1">
    <location>
        <begin position="11"/>
        <end position="39"/>
    </location>
</feature>
<name>A0ABP6T714_9ACTN</name>
<feature type="domain" description="CheW-like" evidence="2">
    <location>
        <begin position="248"/>
        <end position="388"/>
    </location>
</feature>
<dbReference type="SMART" id="SM00260">
    <property type="entry name" value="CheW"/>
    <property type="match status" value="3"/>
</dbReference>
<evidence type="ECO:0000313" key="3">
    <source>
        <dbReference type="EMBL" id="GAA3394852.1"/>
    </source>
</evidence>
<feature type="domain" description="CheW-like" evidence="2">
    <location>
        <begin position="71"/>
        <end position="210"/>
    </location>
</feature>
<evidence type="ECO:0000313" key="4">
    <source>
        <dbReference type="Proteomes" id="UP001501676"/>
    </source>
</evidence>
<protein>
    <submittedName>
        <fullName evidence="3">Chemotaxis protein CheW</fullName>
    </submittedName>
</protein>
<feature type="region of interest" description="Disordered" evidence="1">
    <location>
        <begin position="399"/>
        <end position="424"/>
    </location>
</feature>
<proteinExistence type="predicted"/>
<dbReference type="InterPro" id="IPR036061">
    <property type="entry name" value="CheW-like_dom_sf"/>
</dbReference>
<dbReference type="PANTHER" id="PTHR22617">
    <property type="entry name" value="CHEMOTAXIS SENSOR HISTIDINE KINASE-RELATED"/>
    <property type="match status" value="1"/>
</dbReference>
<feature type="compositionally biased region" description="Basic and acidic residues" evidence="1">
    <location>
        <begin position="409"/>
        <end position="424"/>
    </location>
</feature>
<dbReference type="SUPFAM" id="SSF50341">
    <property type="entry name" value="CheW-like"/>
    <property type="match status" value="3"/>
</dbReference>
<sequence>MTLLVERPSGGPAGPGPGGSGGSGGSGALGDTGPGGHGPSGRDPGGRADSGPGGALGSGAGQDLARTGVDTTVYGVFTIGPAQVALPLSELREVIPCPSEFAQLPARAVGLVGAVNLRHLVIPVLDLRRVIGIEDGRGNDVIVVVAREGQVFGLLADEIRGVTRVPVDGLMEMAVGGGSRSLFRETFEQPDDGSVVSVLDSAALVALPGFPVVRETGTHGRTATAATGAAAMGAAAMGAAAGAGDTNRRVVMLLRCAEIGLSIDVNHVHSVIPKLVVRPSPLVGDACLGVVTLGGISVPVVDSLQVLGLGTLPTNDAERGVVLSVPRGLVVLSVSDVTNIESVPATDVLPLPAAGMAGNPFLQGALLIPGKGQNLVVDGAALCSDPQLDNLANMGMPLERAAGSPSDGTRGRTDRRPQHVRTDDVPEGRRVVPVVKKFLTYNAGVDVASPLVQISEILPYPTDYIPLDGVGQTVQGVFTHRRATVPLICLTSLLGRSEQVDRSTARVLLVDAAGGYVGFIVPALNAIEESIWEETEDEERGVGTDALSRRLVKVGTPEAGRMLPEIDLQRLALAT</sequence>
<accession>A0ABP6T714</accession>
<dbReference type="InterPro" id="IPR002545">
    <property type="entry name" value="CheW-lke_dom"/>
</dbReference>
<evidence type="ECO:0000256" key="1">
    <source>
        <dbReference type="SAM" id="MobiDB-lite"/>
    </source>
</evidence>
<feature type="domain" description="CheW-like" evidence="2">
    <location>
        <begin position="434"/>
        <end position="575"/>
    </location>
</feature>
<dbReference type="Proteomes" id="UP001501676">
    <property type="component" value="Unassembled WGS sequence"/>
</dbReference>
<dbReference type="Gene3D" id="2.30.30.40">
    <property type="entry name" value="SH3 Domains"/>
    <property type="match status" value="2"/>
</dbReference>
<feature type="region of interest" description="Disordered" evidence="1">
    <location>
        <begin position="1"/>
        <end position="62"/>
    </location>
</feature>
<organism evidence="3 4">
    <name type="scientific">Cryptosporangium minutisporangium</name>
    <dbReference type="NCBI Taxonomy" id="113569"/>
    <lineage>
        <taxon>Bacteria</taxon>
        <taxon>Bacillati</taxon>
        <taxon>Actinomycetota</taxon>
        <taxon>Actinomycetes</taxon>
        <taxon>Cryptosporangiales</taxon>
        <taxon>Cryptosporangiaceae</taxon>
        <taxon>Cryptosporangium</taxon>
    </lineage>
</organism>
<keyword evidence="4" id="KW-1185">Reference proteome</keyword>
<feature type="compositionally biased region" description="Gly residues" evidence="1">
    <location>
        <begin position="51"/>
        <end position="60"/>
    </location>
</feature>
<evidence type="ECO:0000259" key="2">
    <source>
        <dbReference type="PROSITE" id="PS50851"/>
    </source>
</evidence>
<dbReference type="EMBL" id="BAAAYN010000046">
    <property type="protein sequence ID" value="GAA3394852.1"/>
    <property type="molecule type" value="Genomic_DNA"/>
</dbReference>
<dbReference type="PROSITE" id="PS50851">
    <property type="entry name" value="CHEW"/>
    <property type="match status" value="3"/>
</dbReference>
<reference evidence="4" key="1">
    <citation type="journal article" date="2019" name="Int. J. Syst. Evol. Microbiol.">
        <title>The Global Catalogue of Microorganisms (GCM) 10K type strain sequencing project: providing services to taxonomists for standard genome sequencing and annotation.</title>
        <authorList>
            <consortium name="The Broad Institute Genomics Platform"/>
            <consortium name="The Broad Institute Genome Sequencing Center for Infectious Disease"/>
            <person name="Wu L."/>
            <person name="Ma J."/>
        </authorList>
    </citation>
    <scope>NUCLEOTIDE SEQUENCE [LARGE SCALE GENOMIC DNA]</scope>
    <source>
        <strain evidence="4">JCM 9458</strain>
    </source>
</reference>
<dbReference type="InterPro" id="IPR039315">
    <property type="entry name" value="CheW"/>
</dbReference>